<gene>
    <name evidence="7" type="ORF">UW63_C0009G0012</name>
</gene>
<evidence type="ECO:0000313" key="8">
    <source>
        <dbReference type="Proteomes" id="UP000034154"/>
    </source>
</evidence>
<name>A0A0G1JK24_9BACT</name>
<accession>A0A0G1JK24</accession>
<feature type="domain" description="Amino acid transporter transmembrane" evidence="6">
    <location>
        <begin position="2"/>
        <end position="341"/>
    </location>
</feature>
<feature type="transmembrane region" description="Helical" evidence="5">
    <location>
        <begin position="346"/>
        <end position="364"/>
    </location>
</feature>
<feature type="transmembrane region" description="Helical" evidence="5">
    <location>
        <begin position="306"/>
        <end position="326"/>
    </location>
</feature>
<comment type="subcellular location">
    <subcellularLocation>
        <location evidence="1">Membrane</location>
        <topology evidence="1">Multi-pass membrane protein</topology>
    </subcellularLocation>
</comment>
<feature type="transmembrane region" description="Helical" evidence="5">
    <location>
        <begin position="28"/>
        <end position="46"/>
    </location>
</feature>
<dbReference type="Proteomes" id="UP000034154">
    <property type="component" value="Unassembled WGS sequence"/>
</dbReference>
<dbReference type="GO" id="GO:0016020">
    <property type="term" value="C:membrane"/>
    <property type="evidence" value="ECO:0007669"/>
    <property type="project" value="UniProtKB-SubCell"/>
</dbReference>
<feature type="transmembrane region" description="Helical" evidence="5">
    <location>
        <begin position="246"/>
        <end position="267"/>
    </location>
</feature>
<comment type="caution">
    <text evidence="7">The sequence shown here is derived from an EMBL/GenBank/DDBJ whole genome shotgun (WGS) entry which is preliminary data.</text>
</comment>
<reference evidence="7 8" key="1">
    <citation type="journal article" date="2015" name="Nature">
        <title>rRNA introns, odd ribosomes, and small enigmatic genomes across a large radiation of phyla.</title>
        <authorList>
            <person name="Brown C.T."/>
            <person name="Hug L.A."/>
            <person name="Thomas B.C."/>
            <person name="Sharon I."/>
            <person name="Castelle C.J."/>
            <person name="Singh A."/>
            <person name="Wilkins M.J."/>
            <person name="Williams K.H."/>
            <person name="Banfield J.F."/>
        </authorList>
    </citation>
    <scope>NUCLEOTIDE SEQUENCE [LARGE SCALE GENOMIC DNA]</scope>
</reference>
<evidence type="ECO:0000256" key="4">
    <source>
        <dbReference type="ARBA" id="ARBA00023136"/>
    </source>
</evidence>
<dbReference type="AlphaFoldDB" id="A0A0G1JK24"/>
<organism evidence="7 8">
    <name type="scientific">Candidatus Uhrbacteria bacterium GW2011_GWF2_44_350</name>
    <dbReference type="NCBI Taxonomy" id="1619000"/>
    <lineage>
        <taxon>Bacteria</taxon>
        <taxon>Candidatus Uhriibacteriota</taxon>
    </lineage>
</organism>
<feature type="transmembrane region" description="Helical" evidence="5">
    <location>
        <begin position="279"/>
        <end position="300"/>
    </location>
</feature>
<keyword evidence="3 5" id="KW-1133">Transmembrane helix</keyword>
<keyword evidence="4 5" id="KW-0472">Membrane</keyword>
<evidence type="ECO:0000256" key="3">
    <source>
        <dbReference type="ARBA" id="ARBA00022989"/>
    </source>
</evidence>
<dbReference type="Pfam" id="PF01490">
    <property type="entry name" value="Aa_trans"/>
    <property type="match status" value="1"/>
</dbReference>
<feature type="transmembrane region" description="Helical" evidence="5">
    <location>
        <begin position="133"/>
        <end position="155"/>
    </location>
</feature>
<feature type="transmembrane region" description="Helical" evidence="5">
    <location>
        <begin position="108"/>
        <end position="126"/>
    </location>
</feature>
<keyword evidence="2 5" id="KW-0812">Transmembrane</keyword>
<dbReference type="Gene3D" id="1.20.1740.10">
    <property type="entry name" value="Amino acid/polyamine transporter I"/>
    <property type="match status" value="1"/>
</dbReference>
<dbReference type="GO" id="GO:0015179">
    <property type="term" value="F:L-amino acid transmembrane transporter activity"/>
    <property type="evidence" value="ECO:0007669"/>
    <property type="project" value="TreeGrafter"/>
</dbReference>
<sequence length="366" mass="40128">MIGGMIGVGVFGLPYAFAQSGWALGFVMLLVLGFLIFLINIMYAEINVQTSGQHRLSGYVKKYLGPNWSHFAAAMFVPYAWGAMLAYMLVGGDFLHTLLSPLLGGELLVYQLVTAILAAMITFGGIKKLAKIEFWIICALLFLFVFMILVSLPSLEWRNVSSLHFENWFLPYGVIFFALSGLGVIPEMKDILGERRLKELPQIVFAGQILILILYALFALAVVGVTGPATTPAAFDGLASMFGQTFAIAGSLLGSIIIISIFSVVSIEMQDVFRFDYKINQKISWALASFVPVLLLFLGIHQFVELIGFLGAVFGGVIGILVVVMYRKMFYGGHCKTRECLKIPALVSWLLMAIFAGGIIQTIIGF</sequence>
<evidence type="ECO:0000256" key="5">
    <source>
        <dbReference type="SAM" id="Phobius"/>
    </source>
</evidence>
<feature type="transmembrane region" description="Helical" evidence="5">
    <location>
        <begin position="67"/>
        <end position="88"/>
    </location>
</feature>
<dbReference type="PANTHER" id="PTHR22950:SF461">
    <property type="entry name" value="AMINO ACID TRANSPORTER TRANSMEMBRANE DOMAIN-CONTAINING PROTEIN"/>
    <property type="match status" value="1"/>
</dbReference>
<evidence type="ECO:0000256" key="1">
    <source>
        <dbReference type="ARBA" id="ARBA00004141"/>
    </source>
</evidence>
<feature type="transmembrane region" description="Helical" evidence="5">
    <location>
        <begin position="205"/>
        <end position="226"/>
    </location>
</feature>
<evidence type="ECO:0000259" key="6">
    <source>
        <dbReference type="Pfam" id="PF01490"/>
    </source>
</evidence>
<protein>
    <submittedName>
        <fullName evidence="7">Aromatic amino acid permease</fullName>
    </submittedName>
</protein>
<dbReference type="EMBL" id="LCJB01000009">
    <property type="protein sequence ID" value="KKT71743.1"/>
    <property type="molecule type" value="Genomic_DNA"/>
</dbReference>
<evidence type="ECO:0000313" key="7">
    <source>
        <dbReference type="EMBL" id="KKT71743.1"/>
    </source>
</evidence>
<dbReference type="PANTHER" id="PTHR22950">
    <property type="entry name" value="AMINO ACID TRANSPORTER"/>
    <property type="match status" value="1"/>
</dbReference>
<feature type="transmembrane region" description="Helical" evidence="5">
    <location>
        <begin position="167"/>
        <end position="185"/>
    </location>
</feature>
<evidence type="ECO:0000256" key="2">
    <source>
        <dbReference type="ARBA" id="ARBA00022692"/>
    </source>
</evidence>
<dbReference type="InterPro" id="IPR013057">
    <property type="entry name" value="AA_transpt_TM"/>
</dbReference>
<proteinExistence type="predicted"/>